<dbReference type="eggNOG" id="COG0596">
    <property type="taxonomic scope" value="Bacteria"/>
</dbReference>
<dbReference type="PATRIC" id="fig|1246995.3.peg.6211"/>
<evidence type="ECO:0000259" key="2">
    <source>
        <dbReference type="Pfam" id="PF12697"/>
    </source>
</evidence>
<dbReference type="OrthoDB" id="9773549at2"/>
<dbReference type="HOGENOM" id="CLU_046066_3_2_11"/>
<evidence type="ECO:0000313" key="3">
    <source>
        <dbReference type="EMBL" id="AGZ44395.1"/>
    </source>
</evidence>
<dbReference type="InterPro" id="IPR000073">
    <property type="entry name" value="AB_hydrolase_1"/>
</dbReference>
<dbReference type="Pfam" id="PF12697">
    <property type="entry name" value="Abhydrolase_6"/>
    <property type="match status" value="1"/>
</dbReference>
<evidence type="ECO:0000313" key="4">
    <source>
        <dbReference type="Proteomes" id="UP000017746"/>
    </source>
</evidence>
<dbReference type="PANTHER" id="PTHR37017:SF11">
    <property type="entry name" value="ESTERASE_LIPASE_THIOESTERASE DOMAIN-CONTAINING PROTEIN"/>
    <property type="match status" value="1"/>
</dbReference>
<name>U5W8S6_9ACTN</name>
<proteinExistence type="predicted"/>
<organism evidence="3 4">
    <name type="scientific">Actinoplanes friuliensis DSM 7358</name>
    <dbReference type="NCBI Taxonomy" id="1246995"/>
    <lineage>
        <taxon>Bacteria</taxon>
        <taxon>Bacillati</taxon>
        <taxon>Actinomycetota</taxon>
        <taxon>Actinomycetes</taxon>
        <taxon>Micromonosporales</taxon>
        <taxon>Micromonosporaceae</taxon>
        <taxon>Actinoplanes</taxon>
    </lineage>
</organism>
<dbReference type="InterPro" id="IPR029058">
    <property type="entry name" value="AB_hydrolase_fold"/>
</dbReference>
<dbReference type="InterPro" id="IPR052897">
    <property type="entry name" value="Sec-Metab_Biosynth_Hydrolase"/>
</dbReference>
<gene>
    <name evidence="3" type="ORF">AFR_30675</name>
</gene>
<dbReference type="RefSeq" id="WP_023560730.1">
    <property type="nucleotide sequence ID" value="NC_022657.1"/>
</dbReference>
<reference evidence="3 4" key="1">
    <citation type="journal article" date="2014" name="J. Biotechnol.">
        <title>Complete genome sequence of the actinobacterium Actinoplanes friuliensis HAG 010964, producer of the lipopeptide antibiotic friulimycin.</title>
        <authorList>
            <person name="Ruckert C."/>
            <person name="Szczepanowski R."/>
            <person name="Albersmeier A."/>
            <person name="Goesmann A."/>
            <person name="Fischer N."/>
            <person name="Steinkamper A."/>
            <person name="Puhler A."/>
            <person name="Biener R."/>
            <person name="Schwartz D."/>
            <person name="Kalinowski J."/>
        </authorList>
    </citation>
    <scope>NUCLEOTIDE SEQUENCE [LARGE SCALE GENOMIC DNA]</scope>
    <source>
        <strain evidence="3 4">DSM 7358</strain>
    </source>
</reference>
<evidence type="ECO:0000256" key="1">
    <source>
        <dbReference type="SAM" id="MobiDB-lite"/>
    </source>
</evidence>
<dbReference type="AlphaFoldDB" id="U5W8S6"/>
<dbReference type="KEGG" id="afs:AFR_30675"/>
<dbReference type="PANTHER" id="PTHR37017">
    <property type="entry name" value="AB HYDROLASE-1 DOMAIN-CONTAINING PROTEIN-RELATED"/>
    <property type="match status" value="1"/>
</dbReference>
<feature type="domain" description="AB hydrolase-1" evidence="2">
    <location>
        <begin position="5"/>
        <end position="227"/>
    </location>
</feature>
<protein>
    <submittedName>
        <fullName evidence="3">Esterase</fullName>
    </submittedName>
</protein>
<sequence length="233" mass="24835">MTTYVLVPGLWIGAWAWREVTAALRTAGHDVFPLTLTGVADRAHLLGPDTDLDLHTEDIVRLVETEDLHDVVLVGHSYGGMPVSAAALRLKDRVSRVIYVDSGPLPEGTTQASMDPGDPPAGDTVPAREWDADKDPVLLAGLDDAALTLLRERSTPHPAASVVQPLGARATSADLPTTLVACTFPIEQIREMMAAGHPFFAGLGDAEIVPLATGHWPMLSEPVALAALLEQRH</sequence>
<dbReference type="GO" id="GO:0003824">
    <property type="term" value="F:catalytic activity"/>
    <property type="evidence" value="ECO:0007669"/>
    <property type="project" value="UniProtKB-ARBA"/>
</dbReference>
<dbReference type="Gene3D" id="3.40.50.1820">
    <property type="entry name" value="alpha/beta hydrolase"/>
    <property type="match status" value="1"/>
</dbReference>
<dbReference type="EMBL" id="CP006272">
    <property type="protein sequence ID" value="AGZ44395.1"/>
    <property type="molecule type" value="Genomic_DNA"/>
</dbReference>
<keyword evidence="4" id="KW-1185">Reference proteome</keyword>
<dbReference type="SUPFAM" id="SSF53474">
    <property type="entry name" value="alpha/beta-Hydrolases"/>
    <property type="match status" value="1"/>
</dbReference>
<accession>U5W8S6</accession>
<dbReference type="Proteomes" id="UP000017746">
    <property type="component" value="Chromosome"/>
</dbReference>
<feature type="region of interest" description="Disordered" evidence="1">
    <location>
        <begin position="102"/>
        <end position="122"/>
    </location>
</feature>